<evidence type="ECO:0000256" key="11">
    <source>
        <dbReference type="PROSITE-ProRule" id="PRU01360"/>
    </source>
</evidence>
<keyword evidence="5 11" id="KW-0812">Transmembrane</keyword>
<keyword evidence="3 11" id="KW-1134">Transmembrane beta strand</keyword>
<evidence type="ECO:0000256" key="8">
    <source>
        <dbReference type="ARBA" id="ARBA00023077"/>
    </source>
</evidence>
<dbReference type="PROSITE" id="PS50042">
    <property type="entry name" value="CNMP_BINDING_3"/>
    <property type="match status" value="1"/>
</dbReference>
<evidence type="ECO:0000313" key="15">
    <source>
        <dbReference type="EMBL" id="HAE29232.1"/>
    </source>
</evidence>
<keyword evidence="10 11" id="KW-0998">Cell outer membrane</keyword>
<evidence type="ECO:0000256" key="7">
    <source>
        <dbReference type="ARBA" id="ARBA00023065"/>
    </source>
</evidence>
<dbReference type="AlphaFoldDB" id="A0A3B9H3E9"/>
<dbReference type="PROSITE" id="PS52016">
    <property type="entry name" value="TONB_DEPENDENT_REC_3"/>
    <property type="match status" value="1"/>
</dbReference>
<keyword evidence="2 11" id="KW-0813">Transport</keyword>
<keyword evidence="9 11" id="KW-0472">Membrane</keyword>
<gene>
    <name evidence="15" type="ORF">DCG58_18880</name>
</gene>
<evidence type="ECO:0000256" key="5">
    <source>
        <dbReference type="ARBA" id="ARBA00022692"/>
    </source>
</evidence>
<organism evidence="15 16">
    <name type="scientific">Hyphomonas adhaerens</name>
    <dbReference type="NCBI Taxonomy" id="81029"/>
    <lineage>
        <taxon>Bacteria</taxon>
        <taxon>Pseudomonadati</taxon>
        <taxon>Pseudomonadota</taxon>
        <taxon>Alphaproteobacteria</taxon>
        <taxon>Hyphomonadales</taxon>
        <taxon>Hyphomonadaceae</taxon>
        <taxon>Hyphomonas</taxon>
    </lineage>
</organism>
<dbReference type="PANTHER" id="PTHR32552:SF81">
    <property type="entry name" value="TONB-DEPENDENT OUTER MEMBRANE RECEPTOR"/>
    <property type="match status" value="1"/>
</dbReference>
<dbReference type="GO" id="GO:0009279">
    <property type="term" value="C:cell outer membrane"/>
    <property type="evidence" value="ECO:0007669"/>
    <property type="project" value="UniProtKB-SubCell"/>
</dbReference>
<evidence type="ECO:0000256" key="6">
    <source>
        <dbReference type="ARBA" id="ARBA00023004"/>
    </source>
</evidence>
<protein>
    <submittedName>
        <fullName evidence="15">TonB-dependent receptor</fullName>
    </submittedName>
</protein>
<evidence type="ECO:0000256" key="10">
    <source>
        <dbReference type="ARBA" id="ARBA00023237"/>
    </source>
</evidence>
<sequence>MALKHSLLATASAVFFLTSAAHAQETTPQRESAIDKVLGTVTVTATKKANVENVQDVPVAVTAFNSDTLDALNVRDLGSLSYSTPNVNLTDVGTSRGVANFSIRGLGINSSIPSIDPTVGVFVDGVYLGTNSGVVLDLFDLDSVEILRGPQGILFGRNTTGGAVLINTGNPTDEFHWKARGSVETPIDDDRGGPNSTVQATVSGPLVEGKLNGKLGVYYNSDAGYFKNLYNGDNQGEAQTSIVRGALEWMPTDDITFLGKVERFDTRGDGPAAQNRGLFDRDSFDFSINNPGLQDSNATFATLRTDIDVDFGNGRITNIIGYRDVEGQTSGDIDSTPLTLFHSMTESTQEQFSEELRYAGTFGKADVTVGGFYFTQEVRYTEIRNLPTTRPDPEDFPASLPWMFYGGGGQDHNVYGLFGQVDYAVTDRLTAIFGLRYGYEEKDADITYIQPRPECSVVDATCPTTGANPYTGGPNGFTNKDDWSNWSPKIGFKYELDDTSQMYAHYTNGVRSGGYNFRITDPALFLSVFPNPNLNSATDEENVDSYEIGFKHQTEDGRGQFNAAVFFNDISDMQRELNLPSPREGVSQVILNTADAEILGFEAEGRYAVLDNLLLTANVGVINAEYTDVRYDISSDGLINGRDLNLDLPRVPESTYGVGFIYDHDLGDNGTLVARANYQHRDKNAFTDNNWGWMNEADMLDANLTWNTPYEGLSVALFGKNLLDEVTAGNDTQLPFGGGTQLPGVGDLANVVPGGSNLSTGANTPYAYYPGAGTLSPLIPGRRIGFEITMKR</sequence>
<name>A0A3B9H3E9_9PROT</name>
<evidence type="ECO:0000256" key="1">
    <source>
        <dbReference type="ARBA" id="ARBA00004571"/>
    </source>
</evidence>
<dbReference type="Pfam" id="PF00593">
    <property type="entry name" value="TonB_dep_Rec_b-barrel"/>
    <property type="match status" value="1"/>
</dbReference>
<comment type="caution">
    <text evidence="15">The sequence shown here is derived from an EMBL/GenBank/DDBJ whole genome shotgun (WGS) entry which is preliminary data.</text>
</comment>
<comment type="subcellular location">
    <subcellularLocation>
        <location evidence="1 11">Cell outer membrane</location>
        <topology evidence="1 11">Multi-pass membrane protein</topology>
    </subcellularLocation>
</comment>
<evidence type="ECO:0000256" key="13">
    <source>
        <dbReference type="SAM" id="SignalP"/>
    </source>
</evidence>
<dbReference type="PANTHER" id="PTHR32552">
    <property type="entry name" value="FERRICHROME IRON RECEPTOR-RELATED"/>
    <property type="match status" value="1"/>
</dbReference>
<dbReference type="RefSeq" id="WP_272993026.1">
    <property type="nucleotide sequence ID" value="NZ_CAJQMV010000017.1"/>
</dbReference>
<evidence type="ECO:0000259" key="14">
    <source>
        <dbReference type="PROSITE" id="PS50042"/>
    </source>
</evidence>
<evidence type="ECO:0000256" key="9">
    <source>
        <dbReference type="ARBA" id="ARBA00023136"/>
    </source>
</evidence>
<evidence type="ECO:0000256" key="12">
    <source>
        <dbReference type="RuleBase" id="RU003357"/>
    </source>
</evidence>
<keyword evidence="4" id="KW-0410">Iron transport</keyword>
<dbReference type="InterPro" id="IPR012910">
    <property type="entry name" value="Plug_dom"/>
</dbReference>
<evidence type="ECO:0000256" key="3">
    <source>
        <dbReference type="ARBA" id="ARBA00022452"/>
    </source>
</evidence>
<dbReference type="InterPro" id="IPR036942">
    <property type="entry name" value="Beta-barrel_TonB_sf"/>
</dbReference>
<keyword evidence="15" id="KW-0675">Receptor</keyword>
<dbReference type="GO" id="GO:0006826">
    <property type="term" value="P:iron ion transport"/>
    <property type="evidence" value="ECO:0007669"/>
    <property type="project" value="UniProtKB-KW"/>
</dbReference>
<keyword evidence="6" id="KW-0408">Iron</keyword>
<dbReference type="SUPFAM" id="SSF56935">
    <property type="entry name" value="Porins"/>
    <property type="match status" value="1"/>
</dbReference>
<accession>A0A3B9H3E9</accession>
<feature type="domain" description="Cyclic nucleotide-binding" evidence="14">
    <location>
        <begin position="162"/>
        <end position="221"/>
    </location>
</feature>
<keyword evidence="13" id="KW-0732">Signal</keyword>
<dbReference type="InterPro" id="IPR000531">
    <property type="entry name" value="Beta-barrel_TonB"/>
</dbReference>
<keyword evidence="7" id="KW-0406">Ion transport</keyword>
<evidence type="ECO:0000256" key="2">
    <source>
        <dbReference type="ARBA" id="ARBA00022448"/>
    </source>
</evidence>
<evidence type="ECO:0000256" key="4">
    <source>
        <dbReference type="ARBA" id="ARBA00022496"/>
    </source>
</evidence>
<feature type="signal peptide" evidence="13">
    <location>
        <begin position="1"/>
        <end position="23"/>
    </location>
</feature>
<evidence type="ECO:0000313" key="16">
    <source>
        <dbReference type="Proteomes" id="UP000259610"/>
    </source>
</evidence>
<dbReference type="InterPro" id="IPR000595">
    <property type="entry name" value="cNMP-bd_dom"/>
</dbReference>
<dbReference type="Proteomes" id="UP000259610">
    <property type="component" value="Unassembled WGS sequence"/>
</dbReference>
<feature type="chain" id="PRO_5017713290" evidence="13">
    <location>
        <begin position="24"/>
        <end position="792"/>
    </location>
</feature>
<dbReference type="InterPro" id="IPR039426">
    <property type="entry name" value="TonB-dep_rcpt-like"/>
</dbReference>
<dbReference type="Gene3D" id="2.40.170.20">
    <property type="entry name" value="TonB-dependent receptor, beta-barrel domain"/>
    <property type="match status" value="1"/>
</dbReference>
<reference evidence="15 16" key="1">
    <citation type="journal article" date="2018" name="Nat. Biotechnol.">
        <title>A standardized bacterial taxonomy based on genome phylogeny substantially revises the tree of life.</title>
        <authorList>
            <person name="Parks D.H."/>
            <person name="Chuvochina M."/>
            <person name="Waite D.W."/>
            <person name="Rinke C."/>
            <person name="Skarshewski A."/>
            <person name="Chaumeil P.A."/>
            <person name="Hugenholtz P."/>
        </authorList>
    </citation>
    <scope>NUCLEOTIDE SEQUENCE [LARGE SCALE GENOMIC DNA]</scope>
    <source>
        <strain evidence="15">UBA8733</strain>
    </source>
</reference>
<comment type="similarity">
    <text evidence="11 12">Belongs to the TonB-dependent receptor family.</text>
</comment>
<dbReference type="Pfam" id="PF07715">
    <property type="entry name" value="Plug"/>
    <property type="match status" value="1"/>
</dbReference>
<proteinExistence type="inferred from homology"/>
<dbReference type="EMBL" id="DMAN01000430">
    <property type="protein sequence ID" value="HAE29232.1"/>
    <property type="molecule type" value="Genomic_DNA"/>
</dbReference>
<keyword evidence="8 12" id="KW-0798">TonB box</keyword>